<name>A0A853BH93_9ACTN</name>
<evidence type="ECO:0000256" key="2">
    <source>
        <dbReference type="SAM" id="MobiDB-lite"/>
    </source>
</evidence>
<feature type="domain" description="MHYT" evidence="3">
    <location>
        <begin position="7"/>
        <end position="196"/>
    </location>
</feature>
<evidence type="ECO:0000259" key="3">
    <source>
        <dbReference type="PROSITE" id="PS50924"/>
    </source>
</evidence>
<feature type="transmembrane region" description="Helical" evidence="1">
    <location>
        <begin position="215"/>
        <end position="236"/>
    </location>
</feature>
<gene>
    <name evidence="4" type="ORF">HNR12_000677</name>
</gene>
<keyword evidence="1" id="KW-0472">Membrane</keyword>
<accession>A0A853BH93</accession>
<feature type="transmembrane region" description="Helical" evidence="1">
    <location>
        <begin position="109"/>
        <end position="130"/>
    </location>
</feature>
<dbReference type="EMBL" id="JACCFO010000001">
    <property type="protein sequence ID" value="NYI94400.1"/>
    <property type="molecule type" value="Genomic_DNA"/>
</dbReference>
<dbReference type="Proteomes" id="UP000575985">
    <property type="component" value="Unassembled WGS sequence"/>
</dbReference>
<dbReference type="AlphaFoldDB" id="A0A853BH93"/>
<keyword evidence="1" id="KW-0812">Transmembrane</keyword>
<evidence type="ECO:0000313" key="5">
    <source>
        <dbReference type="Proteomes" id="UP000575985"/>
    </source>
</evidence>
<feature type="transmembrane region" description="Helical" evidence="1">
    <location>
        <begin position="170"/>
        <end position="195"/>
    </location>
</feature>
<keyword evidence="1" id="KW-1133">Transmembrane helix</keyword>
<dbReference type="RefSeq" id="WP_179766051.1">
    <property type="nucleotide sequence ID" value="NZ_JACCFO010000001.1"/>
</dbReference>
<evidence type="ECO:0000313" key="4">
    <source>
        <dbReference type="EMBL" id="NYI94400.1"/>
    </source>
</evidence>
<feature type="transmembrane region" description="Helical" evidence="1">
    <location>
        <begin position="142"/>
        <end position="163"/>
    </location>
</feature>
<feature type="transmembrane region" description="Helical" evidence="1">
    <location>
        <begin position="6"/>
        <end position="30"/>
    </location>
</feature>
<dbReference type="GO" id="GO:0016020">
    <property type="term" value="C:membrane"/>
    <property type="evidence" value="ECO:0007669"/>
    <property type="project" value="UniProtKB-UniRule"/>
</dbReference>
<keyword evidence="5" id="KW-1185">Reference proteome</keyword>
<proteinExistence type="predicted"/>
<dbReference type="Pfam" id="PF03707">
    <property type="entry name" value="MHYT"/>
    <property type="match status" value="2"/>
</dbReference>
<organism evidence="4 5">
    <name type="scientific">Streptomonospora nanhaiensis</name>
    <dbReference type="NCBI Taxonomy" id="1323731"/>
    <lineage>
        <taxon>Bacteria</taxon>
        <taxon>Bacillati</taxon>
        <taxon>Actinomycetota</taxon>
        <taxon>Actinomycetes</taxon>
        <taxon>Streptosporangiales</taxon>
        <taxon>Nocardiopsidaceae</taxon>
        <taxon>Streptomonospora</taxon>
    </lineage>
</organism>
<feature type="transmembrane region" description="Helical" evidence="1">
    <location>
        <begin position="42"/>
        <end position="68"/>
    </location>
</feature>
<dbReference type="PANTHER" id="PTHR35152">
    <property type="entry name" value="DOMAIN SIGNALLING PROTEIN, PUTATIVE (AFU_ORTHOLOGUE AFUA_5G11310)-RELATED"/>
    <property type="match status" value="1"/>
</dbReference>
<dbReference type="PROSITE" id="PS50924">
    <property type="entry name" value="MHYT"/>
    <property type="match status" value="1"/>
</dbReference>
<protein>
    <submittedName>
        <fullName evidence="4">NO-binding membrane sensor protein with MHYT domain</fullName>
    </submittedName>
</protein>
<dbReference type="InterPro" id="IPR005330">
    <property type="entry name" value="MHYT_dom"/>
</dbReference>
<sequence>MIEHFAYGWTTPAIAYAVSFVGSLVGLQAAARARRAAGGSRLAWVLLGAVCLGAAAIWAMHFIAMMGFSVHATALRYNVVLTVLSGVVAIAVVAVGLLLTVVRPGWTSVLSGGAVMGGGVVAMHYMGMAAVQMHAETAYDPLHVAASAAIAVAASTVALLFAIRLEGTWALAGAALVMAAAVSAMHYTAMLGTSVHHLPEDPFAEPPAGATMMDFFLPMFVGLGLLLMIVSLILMLSPRDGAADRAPHRRPAPSPASDSVFTKRT</sequence>
<feature type="region of interest" description="Disordered" evidence="2">
    <location>
        <begin position="242"/>
        <end position="265"/>
    </location>
</feature>
<evidence type="ECO:0000256" key="1">
    <source>
        <dbReference type="PROSITE-ProRule" id="PRU00244"/>
    </source>
</evidence>
<feature type="transmembrane region" description="Helical" evidence="1">
    <location>
        <begin position="80"/>
        <end position="102"/>
    </location>
</feature>
<dbReference type="PANTHER" id="PTHR35152:SF1">
    <property type="entry name" value="DOMAIN SIGNALLING PROTEIN, PUTATIVE (AFU_ORTHOLOGUE AFUA_5G11310)-RELATED"/>
    <property type="match status" value="1"/>
</dbReference>
<comment type="caution">
    <text evidence="4">The sequence shown here is derived from an EMBL/GenBank/DDBJ whole genome shotgun (WGS) entry which is preliminary data.</text>
</comment>
<reference evidence="4 5" key="1">
    <citation type="submission" date="2020-07" db="EMBL/GenBank/DDBJ databases">
        <title>Sequencing the genomes of 1000 actinobacteria strains.</title>
        <authorList>
            <person name="Klenk H.-P."/>
        </authorList>
    </citation>
    <scope>NUCLEOTIDE SEQUENCE [LARGE SCALE GENOMIC DNA]</scope>
    <source>
        <strain evidence="4 5">DSM 45927</strain>
    </source>
</reference>